<comment type="caution">
    <text evidence="3">The sequence shown here is derived from an EMBL/GenBank/DDBJ whole genome shotgun (WGS) entry which is preliminary data.</text>
</comment>
<protein>
    <recommendedName>
        <fullName evidence="5">Cell division protein FtsL</fullName>
    </recommendedName>
</protein>
<organism evidence="3 4">
    <name type="scientific">Candidatus Eubacterium avistercoris</name>
    <dbReference type="NCBI Taxonomy" id="2838567"/>
    <lineage>
        <taxon>Bacteria</taxon>
        <taxon>Bacillati</taxon>
        <taxon>Bacillota</taxon>
        <taxon>Clostridia</taxon>
        <taxon>Eubacteriales</taxon>
        <taxon>Eubacteriaceae</taxon>
        <taxon>Eubacterium</taxon>
    </lineage>
</organism>
<evidence type="ECO:0000256" key="1">
    <source>
        <dbReference type="SAM" id="Coils"/>
    </source>
</evidence>
<feature type="coiled-coil region" evidence="1">
    <location>
        <begin position="100"/>
        <end position="133"/>
    </location>
</feature>
<sequence>MELKDNLDYEPKGRYYKIEKDRKGSVVLRPVKVPAHVIAERKEHARKREMLRNVKRNREIAASMGAGFIVFMCLALALCVGVCYLYISLQSRTASRAVEISRMEESLEESRSANDAAEKRIQLQENLEFVKKAAREELGMLPASEKNIIYYSVDDDDYMLQYDEFE</sequence>
<keyword evidence="1" id="KW-0175">Coiled coil</keyword>
<keyword evidence="2" id="KW-0812">Transmembrane</keyword>
<proteinExistence type="predicted"/>
<accession>A0A9D2D1I3</accession>
<evidence type="ECO:0000256" key="2">
    <source>
        <dbReference type="SAM" id="Phobius"/>
    </source>
</evidence>
<name>A0A9D2D1I3_9FIRM</name>
<reference evidence="3" key="1">
    <citation type="journal article" date="2021" name="PeerJ">
        <title>Extensive microbial diversity within the chicken gut microbiome revealed by metagenomics and culture.</title>
        <authorList>
            <person name="Gilroy R."/>
            <person name="Ravi A."/>
            <person name="Getino M."/>
            <person name="Pursley I."/>
            <person name="Horton D.L."/>
            <person name="Alikhan N.F."/>
            <person name="Baker D."/>
            <person name="Gharbi K."/>
            <person name="Hall N."/>
            <person name="Watson M."/>
            <person name="Adriaenssens E.M."/>
            <person name="Foster-Nyarko E."/>
            <person name="Jarju S."/>
            <person name="Secka A."/>
            <person name="Antonio M."/>
            <person name="Oren A."/>
            <person name="Chaudhuri R.R."/>
            <person name="La Ragione R."/>
            <person name="Hildebrand F."/>
            <person name="Pallen M.J."/>
        </authorList>
    </citation>
    <scope>NUCLEOTIDE SEQUENCE</scope>
    <source>
        <strain evidence="3">CHK192-9172</strain>
    </source>
</reference>
<evidence type="ECO:0000313" key="3">
    <source>
        <dbReference type="EMBL" id="HIZ06887.1"/>
    </source>
</evidence>
<keyword evidence="2" id="KW-0472">Membrane</keyword>
<dbReference type="AlphaFoldDB" id="A0A9D2D1I3"/>
<evidence type="ECO:0000313" key="4">
    <source>
        <dbReference type="Proteomes" id="UP000824024"/>
    </source>
</evidence>
<reference evidence="3" key="2">
    <citation type="submission" date="2021-04" db="EMBL/GenBank/DDBJ databases">
        <authorList>
            <person name="Gilroy R."/>
        </authorList>
    </citation>
    <scope>NUCLEOTIDE SEQUENCE</scope>
    <source>
        <strain evidence="3">CHK192-9172</strain>
    </source>
</reference>
<keyword evidence="2" id="KW-1133">Transmembrane helix</keyword>
<gene>
    <name evidence="3" type="ORF">IAA08_02990</name>
</gene>
<dbReference type="Proteomes" id="UP000824024">
    <property type="component" value="Unassembled WGS sequence"/>
</dbReference>
<evidence type="ECO:0008006" key="5">
    <source>
        <dbReference type="Google" id="ProtNLM"/>
    </source>
</evidence>
<dbReference type="EMBL" id="DXCH01000082">
    <property type="protein sequence ID" value="HIZ06887.1"/>
    <property type="molecule type" value="Genomic_DNA"/>
</dbReference>
<feature type="transmembrane region" description="Helical" evidence="2">
    <location>
        <begin position="60"/>
        <end position="87"/>
    </location>
</feature>